<evidence type="ECO:0000256" key="1">
    <source>
        <dbReference type="SAM" id="MobiDB-lite"/>
    </source>
</evidence>
<dbReference type="EMBL" id="HACL01000216">
    <property type="protein sequence ID" value="CFW94510.1"/>
    <property type="molecule type" value="Transcribed_RNA"/>
</dbReference>
<organism evidence="2">
    <name type="scientific">Anopheles gambiae</name>
    <name type="common">African malaria mosquito</name>
    <dbReference type="NCBI Taxonomy" id="7165"/>
    <lineage>
        <taxon>Eukaryota</taxon>
        <taxon>Metazoa</taxon>
        <taxon>Ecdysozoa</taxon>
        <taxon>Arthropoda</taxon>
        <taxon>Hexapoda</taxon>
        <taxon>Insecta</taxon>
        <taxon>Pterygota</taxon>
        <taxon>Neoptera</taxon>
        <taxon>Endopterygota</taxon>
        <taxon>Diptera</taxon>
        <taxon>Nematocera</taxon>
        <taxon>Culicoidea</taxon>
        <taxon>Culicidae</taxon>
        <taxon>Anophelinae</taxon>
        <taxon>Anopheles</taxon>
    </lineage>
</organism>
<reference evidence="3" key="4">
    <citation type="submission" date="2021-01" db="UniProtKB">
        <authorList>
            <consortium name="EnsemblMetazoa"/>
        </authorList>
    </citation>
    <scope>IDENTIFICATION</scope>
    <source>
        <strain evidence="3">PEST</strain>
    </source>
</reference>
<dbReference type="Proteomes" id="UP000007062">
    <property type="component" value="Chromosome 3R"/>
</dbReference>
<evidence type="ECO:0000313" key="2">
    <source>
        <dbReference type="EMBL" id="CFW94510.1"/>
    </source>
</evidence>
<protein>
    <submittedName>
        <fullName evidence="2 3">Uncharacterized protein</fullName>
    </submittedName>
</protein>
<feature type="region of interest" description="Disordered" evidence="1">
    <location>
        <begin position="32"/>
        <end position="59"/>
    </location>
</feature>
<dbReference type="AlphaFoldDB" id="A0A0E3W2B2"/>
<dbReference type="EMBL" id="AAAB01008980">
    <property type="status" value="NOT_ANNOTATED_CDS"/>
    <property type="molecule type" value="Genomic_DNA"/>
</dbReference>
<sequence length="210" mass="23735">MEKKKPRHPGLIEPNKDSPFRILDVRTIQDNAPTLSYTVQEEEDAAEQSDGSSGSEKELVIDMPEEETDLAQVPVLAQELEIESKIIVPQIPETPPKTVASASRANRRKTQLVRMEEDADAVFDEAPPKPSSRKVTDELQEGIAANRHIMRQIALLRTTINCLVEARYHRSIPFPPDTSDFETMDSWMDAYEQMKWDTSISKSSKAKKKS</sequence>
<keyword evidence="4" id="KW-1185">Reference proteome</keyword>
<evidence type="ECO:0000313" key="3">
    <source>
        <dbReference type="EnsemblMetazoa" id="AGAP028570-PA"/>
    </source>
</evidence>
<reference evidence="3" key="2">
    <citation type="journal article" date="2004" name="Trends Parasitol.">
        <title>The Anopheles gambiae genome: an update.</title>
        <authorList>
            <person name="Mongin E."/>
            <person name="Louis C."/>
            <person name="Holt R.A."/>
            <person name="Birney E."/>
            <person name="Collins F.H."/>
        </authorList>
    </citation>
    <scope>NUCLEOTIDE SEQUENCE [LARGE SCALE GENOMIC DNA]</scope>
    <source>
        <strain evidence="3">PEST</strain>
    </source>
</reference>
<proteinExistence type="predicted"/>
<evidence type="ECO:0000313" key="4">
    <source>
        <dbReference type="Proteomes" id="UP000007062"/>
    </source>
</evidence>
<name>A0A0E3W2B2_ANOGA</name>
<reference evidence="3 4" key="1">
    <citation type="journal article" date="2002" name="Science">
        <title>The genome sequence of the malaria mosquito Anopheles gambiae.</title>
        <authorList>
            <person name="Holt R.A."/>
            <person name="Subramanian G.M."/>
            <person name="Halpern A."/>
            <person name="Sutton G.G."/>
            <person name="Charlab R."/>
            <person name="Nusskern D.R."/>
            <person name="Wincker P."/>
            <person name="Clark A.G."/>
            <person name="Ribeiro J.M."/>
            <person name="Wides R."/>
            <person name="Salzberg S.L."/>
            <person name="Loftus B."/>
            <person name="Yandell M."/>
            <person name="Majoros W.H."/>
            <person name="Rusch D.B."/>
            <person name="Lai Z."/>
            <person name="Kraft C.L."/>
            <person name="Abril J.F."/>
            <person name="Anthouard V."/>
            <person name="Arensburger P."/>
            <person name="Atkinson P.W."/>
            <person name="Baden H."/>
            <person name="de Berardinis V."/>
            <person name="Baldwin D."/>
            <person name="Benes V."/>
            <person name="Biedler J."/>
            <person name="Blass C."/>
            <person name="Bolanos R."/>
            <person name="Boscus D."/>
            <person name="Barnstead M."/>
            <person name="Cai S."/>
            <person name="Center A."/>
            <person name="Chaturverdi K."/>
            <person name="Christophides G.K."/>
            <person name="Chrystal M.A."/>
            <person name="Clamp M."/>
            <person name="Cravchik A."/>
            <person name="Curwen V."/>
            <person name="Dana A."/>
            <person name="Delcher A."/>
            <person name="Dew I."/>
            <person name="Evans C.A."/>
            <person name="Flanigan M."/>
            <person name="Grundschober-Freimoser A."/>
            <person name="Friedli L."/>
            <person name="Gu Z."/>
            <person name="Guan P."/>
            <person name="Guigo R."/>
            <person name="Hillenmeyer M.E."/>
            <person name="Hladun S.L."/>
            <person name="Hogan J.R."/>
            <person name="Hong Y.S."/>
            <person name="Hoover J."/>
            <person name="Jaillon O."/>
            <person name="Ke Z."/>
            <person name="Kodira C."/>
            <person name="Kokoza E."/>
            <person name="Koutsos A."/>
            <person name="Letunic I."/>
            <person name="Levitsky A."/>
            <person name="Liang Y."/>
            <person name="Lin J.J."/>
            <person name="Lobo N.F."/>
            <person name="Lopez J.R."/>
            <person name="Malek J.A."/>
            <person name="McIntosh T.C."/>
            <person name="Meister S."/>
            <person name="Miller J."/>
            <person name="Mobarry C."/>
            <person name="Mongin E."/>
            <person name="Murphy S.D."/>
            <person name="O'Brochta D.A."/>
            <person name="Pfannkoch C."/>
            <person name="Qi R."/>
            <person name="Regier M.A."/>
            <person name="Remington K."/>
            <person name="Shao H."/>
            <person name="Sharakhova M.V."/>
            <person name="Sitter C.D."/>
            <person name="Shetty J."/>
            <person name="Smith T.J."/>
            <person name="Strong R."/>
            <person name="Sun J."/>
            <person name="Thomasova D."/>
            <person name="Ton L.Q."/>
            <person name="Topalis P."/>
            <person name="Tu Z."/>
            <person name="Unger M.F."/>
            <person name="Walenz B."/>
            <person name="Wang A."/>
            <person name="Wang J."/>
            <person name="Wang M."/>
            <person name="Wang X."/>
            <person name="Woodford K.J."/>
            <person name="Wortman J.R."/>
            <person name="Wu M."/>
            <person name="Yao A."/>
            <person name="Zdobnov E.M."/>
            <person name="Zhang H."/>
            <person name="Zhao Q."/>
            <person name="Zhao S."/>
            <person name="Zhu S.C."/>
            <person name="Zhimulev I."/>
            <person name="Coluzzi M."/>
            <person name="della Torre A."/>
            <person name="Roth C.W."/>
            <person name="Louis C."/>
            <person name="Kalush F."/>
            <person name="Mural R.J."/>
            <person name="Myers E.W."/>
            <person name="Adams M.D."/>
            <person name="Smith H.O."/>
            <person name="Broder S."/>
            <person name="Gardner M.J."/>
            <person name="Fraser C.M."/>
            <person name="Birney E."/>
            <person name="Bork P."/>
            <person name="Brey P.T."/>
            <person name="Venter J.C."/>
            <person name="Weissenbach J."/>
            <person name="Kafatos F.C."/>
            <person name="Collins F.H."/>
            <person name="Hoffman S.L."/>
        </authorList>
    </citation>
    <scope>NUCLEOTIDE SEQUENCE [LARGE SCALE GENOMIC DNA]</scope>
    <source>
        <strain evidence="3 4">PEST</strain>
    </source>
</reference>
<accession>A0A0E3W2B2</accession>
<dbReference type="VEuPathDB" id="VectorBase:AGAP028570"/>
<dbReference type="EnsemblMetazoa" id="AGAP028570-RA">
    <property type="protein sequence ID" value="AGAP028570-PA"/>
    <property type="gene ID" value="AGAP028570"/>
</dbReference>
<reference evidence="2" key="3">
    <citation type="submission" date="2015-03" db="EMBL/GenBank/DDBJ databases">
        <title>Long non-coding RNA discovery across the genus Anopheles reveals conserved secondary structures within and beyond the Gambiae complex.</title>
        <authorList>
            <person name="Jenkins A."/>
            <person name="Waterhouse R."/>
            <person name="Muskavitch M."/>
        </authorList>
    </citation>
    <scope>NUCLEOTIDE SEQUENCE</scope>
    <source>
        <tissue evidence="2">Whole body</tissue>
    </source>
</reference>